<dbReference type="EMBL" id="DQ356930">
    <property type="protein sequence ID" value="ABC96073.1"/>
    <property type="molecule type" value="Genomic_DNA"/>
</dbReference>
<feature type="compositionally biased region" description="Acidic residues" evidence="7">
    <location>
        <begin position="1"/>
        <end position="20"/>
    </location>
</feature>
<keyword evidence="2" id="KW-0677">Repeat</keyword>
<feature type="domain" description="HTH myb-type" evidence="9">
    <location>
        <begin position="30"/>
        <end position="85"/>
    </location>
</feature>
<evidence type="ECO:0000259" key="9">
    <source>
        <dbReference type="PROSITE" id="PS51294"/>
    </source>
</evidence>
<dbReference type="PANTHER" id="PTHR46621:SF1">
    <property type="entry name" value="SNRNA-ACTIVATING PROTEIN COMPLEX SUBUNIT 4"/>
    <property type="match status" value="1"/>
</dbReference>
<dbReference type="PROSITE" id="PS50090">
    <property type="entry name" value="MYB_LIKE"/>
    <property type="match status" value="3"/>
</dbReference>
<dbReference type="GO" id="GO:0042796">
    <property type="term" value="P:snRNA transcription by RNA polymerase III"/>
    <property type="evidence" value="ECO:0007669"/>
    <property type="project" value="TreeGrafter"/>
</dbReference>
<dbReference type="Pfam" id="PF00249">
    <property type="entry name" value="Myb_DNA-binding"/>
    <property type="match status" value="1"/>
</dbReference>
<dbReference type="FunFam" id="1.10.10.60:FF:000010">
    <property type="entry name" value="Transcriptional activator Myb isoform A"/>
    <property type="match status" value="1"/>
</dbReference>
<feature type="region of interest" description="Disordered" evidence="7">
    <location>
        <begin position="1"/>
        <end position="36"/>
    </location>
</feature>
<gene>
    <name evidence="10" type="primary">emyb5</name>
</gene>
<dbReference type="Gene3D" id="1.10.10.60">
    <property type="entry name" value="Homeodomain-like"/>
    <property type="match status" value="3"/>
</dbReference>
<dbReference type="PANTHER" id="PTHR46621">
    <property type="entry name" value="SNRNA-ACTIVATING PROTEIN COMPLEX SUBUNIT 4"/>
    <property type="match status" value="1"/>
</dbReference>
<feature type="domain" description="HTH myb-type" evidence="9">
    <location>
        <begin position="134"/>
        <end position="177"/>
    </location>
</feature>
<evidence type="ECO:0000256" key="4">
    <source>
        <dbReference type="ARBA" id="ARBA00023125"/>
    </source>
</evidence>
<proteinExistence type="predicted"/>
<dbReference type="InterPro" id="IPR051575">
    <property type="entry name" value="Myb-like_DNA-bd"/>
</dbReference>
<accession>Q20CJ9</accession>
<dbReference type="SMART" id="SM00717">
    <property type="entry name" value="SANT"/>
    <property type="match status" value="3"/>
</dbReference>
<dbReference type="InterPro" id="IPR017930">
    <property type="entry name" value="Myb_dom"/>
</dbReference>
<evidence type="ECO:0000256" key="2">
    <source>
        <dbReference type="ARBA" id="ARBA00022737"/>
    </source>
</evidence>
<dbReference type="InterPro" id="IPR001005">
    <property type="entry name" value="SANT/Myb"/>
</dbReference>
<evidence type="ECO:0000256" key="1">
    <source>
        <dbReference type="ARBA" id="ARBA00004123"/>
    </source>
</evidence>
<dbReference type="GO" id="GO:0042795">
    <property type="term" value="P:snRNA transcription by RNA polymerase II"/>
    <property type="evidence" value="ECO:0007669"/>
    <property type="project" value="TreeGrafter"/>
</dbReference>
<feature type="domain" description="Myb-like" evidence="8">
    <location>
        <begin position="82"/>
        <end position="133"/>
    </location>
</feature>
<dbReference type="GO" id="GO:0005634">
    <property type="term" value="C:nucleus"/>
    <property type="evidence" value="ECO:0007669"/>
    <property type="project" value="UniProtKB-SubCell"/>
</dbReference>
<dbReference type="FunFam" id="1.10.10.60:FF:000016">
    <property type="entry name" value="Transcriptional activator Myb isoform A"/>
    <property type="match status" value="1"/>
</dbReference>
<dbReference type="GO" id="GO:0019185">
    <property type="term" value="C:snRNA-activating protein complex"/>
    <property type="evidence" value="ECO:0007669"/>
    <property type="project" value="TreeGrafter"/>
</dbReference>
<evidence type="ECO:0000256" key="6">
    <source>
        <dbReference type="ARBA" id="ARBA00023242"/>
    </source>
</evidence>
<evidence type="ECO:0000259" key="8">
    <source>
        <dbReference type="PROSITE" id="PS50090"/>
    </source>
</evidence>
<protein>
    <submittedName>
        <fullName evidence="10">EMYB5</fullName>
    </submittedName>
</protein>
<keyword evidence="6" id="KW-0539">Nucleus</keyword>
<dbReference type="GO" id="GO:0001006">
    <property type="term" value="F:RNA polymerase III type 3 promoter sequence-specific DNA binding"/>
    <property type="evidence" value="ECO:0007669"/>
    <property type="project" value="TreeGrafter"/>
</dbReference>
<dbReference type="AlphaFoldDB" id="Q20CJ9"/>
<feature type="domain" description="HTH myb-type" evidence="9">
    <location>
        <begin position="87"/>
        <end position="133"/>
    </location>
</feature>
<keyword evidence="4" id="KW-0238">DNA-binding</keyword>
<keyword evidence="5" id="KW-0804">Transcription</keyword>
<reference evidence="10" key="1">
    <citation type="submission" date="2006-01" db="EMBL/GenBank/DDBJ databases">
        <authorList>
            <person name="Lv J."/>
            <person name="Yang H."/>
            <person name="Li Z."/>
            <person name="Liang X."/>
            <person name="Zhang X."/>
            <person name="Qin P."/>
            <person name="Yang T."/>
        </authorList>
    </citation>
    <scope>NUCLEOTIDE SEQUENCE</scope>
</reference>
<dbReference type="InterPro" id="IPR009057">
    <property type="entry name" value="Homeodomain-like_sf"/>
</dbReference>
<feature type="domain" description="Myb-like" evidence="8">
    <location>
        <begin position="134"/>
        <end position="177"/>
    </location>
</feature>
<evidence type="ECO:0000313" key="10">
    <source>
        <dbReference type="EMBL" id="ABC96073.1"/>
    </source>
</evidence>
<dbReference type="SUPFAM" id="SSF46689">
    <property type="entry name" value="Homeodomain-like"/>
    <property type="match status" value="2"/>
</dbReference>
<keyword evidence="3" id="KW-0805">Transcription regulation</keyword>
<evidence type="ECO:0000256" key="7">
    <source>
        <dbReference type="SAM" id="MobiDB-lite"/>
    </source>
</evidence>
<dbReference type="CDD" id="cd00167">
    <property type="entry name" value="SANT"/>
    <property type="match status" value="3"/>
</dbReference>
<evidence type="ECO:0000256" key="3">
    <source>
        <dbReference type="ARBA" id="ARBA00023015"/>
    </source>
</evidence>
<dbReference type="Pfam" id="PF13921">
    <property type="entry name" value="Myb_DNA-bind_6"/>
    <property type="match status" value="1"/>
</dbReference>
<feature type="compositionally biased region" description="Basic and acidic residues" evidence="7">
    <location>
        <begin position="21"/>
        <end position="36"/>
    </location>
</feature>
<dbReference type="PROSITE" id="PS51294">
    <property type="entry name" value="HTH_MYB"/>
    <property type="match status" value="3"/>
</dbReference>
<name>Q20CJ9_EUPAE</name>
<organism evidence="10">
    <name type="scientific">Euplotes aediculatus</name>
    <name type="common">Ciliate</name>
    <dbReference type="NCBI Taxonomy" id="5940"/>
    <lineage>
        <taxon>Eukaryota</taxon>
        <taxon>Sar</taxon>
        <taxon>Alveolata</taxon>
        <taxon>Ciliophora</taxon>
        <taxon>Intramacronucleata</taxon>
        <taxon>Spirotrichea</taxon>
        <taxon>Hypotrichia</taxon>
        <taxon>Euplotida</taxon>
        <taxon>Euplotidae</taxon>
        <taxon>Euplotes</taxon>
    </lineage>
</organism>
<feature type="domain" description="Myb-like" evidence="8">
    <location>
        <begin position="30"/>
        <end position="81"/>
    </location>
</feature>
<evidence type="ECO:0000256" key="5">
    <source>
        <dbReference type="ARBA" id="ARBA00023163"/>
    </source>
</evidence>
<comment type="subcellular location">
    <subcellularLocation>
        <location evidence="1">Nucleus</location>
    </subcellularLocation>
</comment>
<dbReference type="GO" id="GO:0000978">
    <property type="term" value="F:RNA polymerase II cis-regulatory region sequence-specific DNA binding"/>
    <property type="evidence" value="ECO:0007669"/>
    <property type="project" value="TreeGrafter"/>
</dbReference>
<sequence>MEHYEEESYEDSEYYDEESEGGSKKSKENKGNVKAGKWTEAEDELLRRTIQEHGAKNWKQICRYVPGRTSIQCLHRWTKILKPGLIKGPWNIKEDKLLREWVMENGPSRWSEATKVITGRSGKQIRERWFNTLNPTLKKGNWSSEEEQVLIKLVMLFGSKWSKLVRFFSGRTENSIK</sequence>